<evidence type="ECO:0000313" key="3">
    <source>
        <dbReference type="Proteomes" id="UP001321749"/>
    </source>
</evidence>
<evidence type="ECO:0000256" key="1">
    <source>
        <dbReference type="SAM" id="SignalP"/>
    </source>
</evidence>
<feature type="signal peptide" evidence="1">
    <location>
        <begin position="1"/>
        <end position="19"/>
    </location>
</feature>
<organism evidence="2 3">
    <name type="scientific">Cladorrhinum samala</name>
    <dbReference type="NCBI Taxonomy" id="585594"/>
    <lineage>
        <taxon>Eukaryota</taxon>
        <taxon>Fungi</taxon>
        <taxon>Dikarya</taxon>
        <taxon>Ascomycota</taxon>
        <taxon>Pezizomycotina</taxon>
        <taxon>Sordariomycetes</taxon>
        <taxon>Sordariomycetidae</taxon>
        <taxon>Sordariales</taxon>
        <taxon>Podosporaceae</taxon>
        <taxon>Cladorrhinum</taxon>
    </lineage>
</organism>
<name>A0AAV9HFX5_9PEZI</name>
<dbReference type="Proteomes" id="UP001321749">
    <property type="component" value="Unassembled WGS sequence"/>
</dbReference>
<keyword evidence="3" id="KW-1185">Reference proteome</keyword>
<reference evidence="2" key="1">
    <citation type="journal article" date="2023" name="Mol. Phylogenet. Evol.">
        <title>Genome-scale phylogeny and comparative genomics of the fungal order Sordariales.</title>
        <authorList>
            <person name="Hensen N."/>
            <person name="Bonometti L."/>
            <person name="Westerberg I."/>
            <person name="Brannstrom I.O."/>
            <person name="Guillou S."/>
            <person name="Cros-Aarteil S."/>
            <person name="Calhoun S."/>
            <person name="Haridas S."/>
            <person name="Kuo A."/>
            <person name="Mondo S."/>
            <person name="Pangilinan J."/>
            <person name="Riley R."/>
            <person name="LaButti K."/>
            <person name="Andreopoulos B."/>
            <person name="Lipzen A."/>
            <person name="Chen C."/>
            <person name="Yan M."/>
            <person name="Daum C."/>
            <person name="Ng V."/>
            <person name="Clum A."/>
            <person name="Steindorff A."/>
            <person name="Ohm R.A."/>
            <person name="Martin F."/>
            <person name="Silar P."/>
            <person name="Natvig D.O."/>
            <person name="Lalanne C."/>
            <person name="Gautier V."/>
            <person name="Ament-Velasquez S.L."/>
            <person name="Kruys A."/>
            <person name="Hutchinson M.I."/>
            <person name="Powell A.J."/>
            <person name="Barry K."/>
            <person name="Miller A.N."/>
            <person name="Grigoriev I.V."/>
            <person name="Debuchy R."/>
            <person name="Gladieux P."/>
            <person name="Hiltunen Thoren M."/>
            <person name="Johannesson H."/>
        </authorList>
    </citation>
    <scope>NUCLEOTIDE SEQUENCE</scope>
    <source>
        <strain evidence="2">PSN324</strain>
    </source>
</reference>
<proteinExistence type="predicted"/>
<keyword evidence="1" id="KW-0732">Signal</keyword>
<feature type="chain" id="PRO_5043597428" evidence="1">
    <location>
        <begin position="20"/>
        <end position="432"/>
    </location>
</feature>
<sequence>MKQGFSLLSGLAWLQVASAGCCRSNQCLKAIADPLVNGQQDCSLLIETVTVTPGITTITETATEIPTEYASLVETDISTVTVTSTVSTETLLNTLDTTVTAGTATQSSVVYQTRPYATVTVFVTSTSTVIPENTVTIVPRHAAVDTEVAPVIDTTASLSIPSYASADCQAWDQYVSACRCVGVTQQTVTASPSAATVTVTFTESAASTISVPTTISITTTVVESETATEADTQINTALLTETVTTTVTGNVLVVGSTATVTSTVIQTVAPPVESCRSDAGNFRASAISDAGSDLYMFADTSGSPGGVSGAVKWTGAPTSATNPSDLYKYQWYVDASGFLAMTYSTSTLQLTAWVETAATAASVPLRVSSSIGSASIYTKVQACVSSVTGALTLDAGGRKNILMCGQNLYVSSGSGSDTGLACTRMYPKIASV</sequence>
<dbReference type="PROSITE" id="PS51257">
    <property type="entry name" value="PROKAR_LIPOPROTEIN"/>
    <property type="match status" value="1"/>
</dbReference>
<accession>A0AAV9HFX5</accession>
<evidence type="ECO:0000313" key="2">
    <source>
        <dbReference type="EMBL" id="KAK4458970.1"/>
    </source>
</evidence>
<reference evidence="2" key="2">
    <citation type="submission" date="2023-06" db="EMBL/GenBank/DDBJ databases">
        <authorList>
            <consortium name="Lawrence Berkeley National Laboratory"/>
            <person name="Mondo S.J."/>
            <person name="Hensen N."/>
            <person name="Bonometti L."/>
            <person name="Westerberg I."/>
            <person name="Brannstrom I.O."/>
            <person name="Guillou S."/>
            <person name="Cros-Aarteil S."/>
            <person name="Calhoun S."/>
            <person name="Haridas S."/>
            <person name="Kuo A."/>
            <person name="Pangilinan J."/>
            <person name="Riley R."/>
            <person name="Labutti K."/>
            <person name="Andreopoulos B."/>
            <person name="Lipzen A."/>
            <person name="Chen C."/>
            <person name="Yanf M."/>
            <person name="Daum C."/>
            <person name="Ng V."/>
            <person name="Clum A."/>
            <person name="Steindorff A."/>
            <person name="Ohm R."/>
            <person name="Martin F."/>
            <person name="Silar P."/>
            <person name="Natvig D."/>
            <person name="Lalanne C."/>
            <person name="Gautier V."/>
            <person name="Ament-Velasquez S.L."/>
            <person name="Kruys A."/>
            <person name="Hutchinson M.I."/>
            <person name="Powell A.J."/>
            <person name="Barry K."/>
            <person name="Miller A.N."/>
            <person name="Grigoriev I.V."/>
            <person name="Debuchy R."/>
            <person name="Gladieux P."/>
            <person name="Thoren M.H."/>
            <person name="Johannesson H."/>
        </authorList>
    </citation>
    <scope>NUCLEOTIDE SEQUENCE</scope>
    <source>
        <strain evidence="2">PSN324</strain>
    </source>
</reference>
<comment type="caution">
    <text evidence="2">The sequence shown here is derived from an EMBL/GenBank/DDBJ whole genome shotgun (WGS) entry which is preliminary data.</text>
</comment>
<dbReference type="AlphaFoldDB" id="A0AAV9HFX5"/>
<protein>
    <submittedName>
        <fullName evidence="2">Uncharacterized protein</fullName>
    </submittedName>
</protein>
<dbReference type="EMBL" id="MU865050">
    <property type="protein sequence ID" value="KAK4458970.1"/>
    <property type="molecule type" value="Genomic_DNA"/>
</dbReference>
<gene>
    <name evidence="2" type="ORF">QBC42DRAFT_313051</name>
</gene>